<dbReference type="EMBL" id="AP018933">
    <property type="protein sequence ID" value="BBG30450.1"/>
    <property type="molecule type" value="Genomic_DNA"/>
</dbReference>
<name>A0A348HFP8_9GAMM</name>
<sequence length="145" mass="16063">MADKTLTSANSKFYLTVNNLYPTPREISGYAADNMFTGNEVDLVETVMGADGIGHGGKIFNFTEQNFQLMPDSNGCDVMSNWVQAQETAGEIYKASATFTITSIRKKYTCTGGFLTRAPKFPTAGRILQTMQFTIQWSSITWEDV</sequence>
<gene>
    <name evidence="1" type="ORF">ZBT109_1695</name>
</gene>
<dbReference type="Pfam" id="PF22764">
    <property type="entry name" value="E217_Gp32"/>
    <property type="match status" value="1"/>
</dbReference>
<organism evidence="1 2">
    <name type="scientific">Zymobacter palmae</name>
    <dbReference type="NCBI Taxonomy" id="33074"/>
    <lineage>
        <taxon>Bacteria</taxon>
        <taxon>Pseudomonadati</taxon>
        <taxon>Pseudomonadota</taxon>
        <taxon>Gammaproteobacteria</taxon>
        <taxon>Oceanospirillales</taxon>
        <taxon>Halomonadaceae</taxon>
        <taxon>Zymobacter group</taxon>
        <taxon>Zymobacter</taxon>
    </lineage>
</organism>
<dbReference type="InterPro" id="IPR054440">
    <property type="entry name" value="Gp32-like"/>
</dbReference>
<proteinExistence type="predicted"/>
<dbReference type="RefSeq" id="WP_038279285.1">
    <property type="nucleotide sequence ID" value="NZ_AP018933.1"/>
</dbReference>
<dbReference type="STRING" id="1123510.GCA_000620025_00878"/>
<reference evidence="1 2" key="1">
    <citation type="submission" date="2018-09" db="EMBL/GenBank/DDBJ databases">
        <title>Zymobacter palmae IAM14233 (=T109) whole genome analysis.</title>
        <authorList>
            <person name="Yanase H."/>
        </authorList>
    </citation>
    <scope>NUCLEOTIDE SEQUENCE [LARGE SCALE GENOMIC DNA]</scope>
    <source>
        <strain evidence="1 2">IAM14233</strain>
    </source>
</reference>
<dbReference type="OrthoDB" id="9021207at2"/>
<keyword evidence="2" id="KW-1185">Reference proteome</keyword>
<protein>
    <submittedName>
        <fullName evidence="1">ABC-type multidrug transport system, ATPase</fullName>
    </submittedName>
</protein>
<accession>A0A348HFP8</accession>
<dbReference type="AlphaFoldDB" id="A0A348HFP8"/>
<evidence type="ECO:0000313" key="2">
    <source>
        <dbReference type="Proteomes" id="UP000267342"/>
    </source>
</evidence>
<dbReference type="KEGG" id="zpl:ZBT109_1695"/>
<evidence type="ECO:0000313" key="1">
    <source>
        <dbReference type="EMBL" id="BBG30450.1"/>
    </source>
</evidence>
<dbReference type="Proteomes" id="UP000267342">
    <property type="component" value="Chromosome"/>
</dbReference>